<dbReference type="InterPro" id="IPR016032">
    <property type="entry name" value="Sig_transdc_resp-reg_C-effctor"/>
</dbReference>
<dbReference type="RefSeq" id="WP_006262985.1">
    <property type="nucleotide sequence ID" value="NZ_JH590837.1"/>
</dbReference>
<evidence type="ECO:0008006" key="3">
    <source>
        <dbReference type="Google" id="ProtNLM"/>
    </source>
</evidence>
<dbReference type="InterPro" id="IPR036388">
    <property type="entry name" value="WH-like_DNA-bd_sf"/>
</dbReference>
<reference evidence="1 2" key="1">
    <citation type="submission" date="2011-11" db="EMBL/GenBank/DDBJ databases">
        <title>The Genome Sequence of Myroides odoratimimus CIP 101113.</title>
        <authorList>
            <person name="Earl A."/>
            <person name="Ward D."/>
            <person name="Feldgarden M."/>
            <person name="Gevers D."/>
            <person name="Huys G."/>
            <person name="Young S.K."/>
            <person name="Zeng Q."/>
            <person name="Gargeya S."/>
            <person name="Fitzgerald M."/>
            <person name="Haas B."/>
            <person name="Abouelleil A."/>
            <person name="Alvarado L."/>
            <person name="Arachchi H.M."/>
            <person name="Berlin A."/>
            <person name="Brown A."/>
            <person name="Chapman S.B."/>
            <person name="Chen Z."/>
            <person name="Dunbar C."/>
            <person name="Freedman E."/>
            <person name="Gearin G."/>
            <person name="Goldberg J."/>
            <person name="Griggs A."/>
            <person name="Gujja S."/>
            <person name="Heiman D."/>
            <person name="Howarth C."/>
            <person name="Larson L."/>
            <person name="Lui A."/>
            <person name="MacDonald P.J.P."/>
            <person name="Montmayeur A."/>
            <person name="Murphy C."/>
            <person name="Neiman D."/>
            <person name="Pearson M."/>
            <person name="Priest M."/>
            <person name="Roberts A."/>
            <person name="Saif S."/>
            <person name="Shea T."/>
            <person name="Shenoy N."/>
            <person name="Sisk P."/>
            <person name="Stolte C."/>
            <person name="Sykes S."/>
            <person name="Wortman J."/>
            <person name="Nusbaum C."/>
            <person name="Birren B."/>
        </authorList>
    </citation>
    <scope>NUCLEOTIDE SEQUENCE [LARGE SCALE GENOMIC DNA]</scope>
    <source>
        <strain evidence="1 2">CIP 101113</strain>
    </source>
</reference>
<accession>A0AAV3F590</accession>
<sequence>MTKNRIYPGMLDDNSVEIFVIEDQLKAIQNGKVISFTDFSFPLIQIIEEAMNADEKALEALMQMHPGSNLRRIEQFAKCRFGGLDFTPDIKNGVIGEGDYWDCPLRSSCKHNGIICKAPKINGQTITPEELSIIRYSATATTNEVMAEELNVSFGRLHKMKQILYEKCDVQTKQEMTVKALKLNLI</sequence>
<protein>
    <recommendedName>
        <fullName evidence="3">HTH luxR-type domain-containing protein</fullName>
    </recommendedName>
</protein>
<dbReference type="AlphaFoldDB" id="A0AAV3F590"/>
<gene>
    <name evidence="1" type="ORF">HMPREF9715_00931</name>
</gene>
<comment type="caution">
    <text evidence="1">The sequence shown here is derived from an EMBL/GenBank/DDBJ whole genome shotgun (WGS) entry which is preliminary data.</text>
</comment>
<dbReference type="SUPFAM" id="SSF46894">
    <property type="entry name" value="C-terminal effector domain of the bipartite response regulators"/>
    <property type="match status" value="1"/>
</dbReference>
<evidence type="ECO:0000313" key="2">
    <source>
        <dbReference type="Proteomes" id="UP000004834"/>
    </source>
</evidence>
<evidence type="ECO:0000313" key="1">
    <source>
        <dbReference type="EMBL" id="EHO13857.1"/>
    </source>
</evidence>
<organism evidence="1 2">
    <name type="scientific">Myroides odoratimimus CIP 101113</name>
    <dbReference type="NCBI Taxonomy" id="883154"/>
    <lineage>
        <taxon>Bacteria</taxon>
        <taxon>Pseudomonadati</taxon>
        <taxon>Bacteroidota</taxon>
        <taxon>Flavobacteriia</taxon>
        <taxon>Flavobacteriales</taxon>
        <taxon>Flavobacteriaceae</taxon>
        <taxon>Myroides</taxon>
    </lineage>
</organism>
<dbReference type="Gene3D" id="1.10.10.10">
    <property type="entry name" value="Winged helix-like DNA-binding domain superfamily/Winged helix DNA-binding domain"/>
    <property type="match status" value="1"/>
</dbReference>
<dbReference type="GO" id="GO:0006355">
    <property type="term" value="P:regulation of DNA-templated transcription"/>
    <property type="evidence" value="ECO:0007669"/>
    <property type="project" value="InterPro"/>
</dbReference>
<dbReference type="GO" id="GO:0003677">
    <property type="term" value="F:DNA binding"/>
    <property type="evidence" value="ECO:0007669"/>
    <property type="project" value="InterPro"/>
</dbReference>
<dbReference type="Proteomes" id="UP000004834">
    <property type="component" value="Unassembled WGS sequence"/>
</dbReference>
<proteinExistence type="predicted"/>
<dbReference type="EMBL" id="AGEE01000008">
    <property type="protein sequence ID" value="EHO13857.1"/>
    <property type="molecule type" value="Genomic_DNA"/>
</dbReference>
<name>A0AAV3F590_9FLAO</name>